<dbReference type="EMBL" id="JAQQWL010000016">
    <property type="protein sequence ID" value="KAK8037940.1"/>
    <property type="molecule type" value="Genomic_DNA"/>
</dbReference>
<evidence type="ECO:0000256" key="2">
    <source>
        <dbReference type="SAM" id="MobiDB-lite"/>
    </source>
</evidence>
<dbReference type="Proteomes" id="UP001480595">
    <property type="component" value="Unassembled WGS sequence"/>
</dbReference>
<protein>
    <recommendedName>
        <fullName evidence="3">Zn(2)-C6 fungal-type domain-containing protein</fullName>
    </recommendedName>
</protein>
<comment type="caution">
    <text evidence="4">The sequence shown here is derived from an EMBL/GenBank/DDBJ whole genome shotgun (WGS) entry which is preliminary data.</text>
</comment>
<sequence>MAENEGRQRMTCEGCRHCKVTCNRAFPTCGRCSHLGSTCVYRDRVSRRATQSAIIHLLRERVRQAEARLVLYGHPNVSDDTVQPCQRGRGHSSSSSSLGFTPPNGSMLSPLDQAPSCSVYENDNGDNDNEAQ</sequence>
<proteinExistence type="predicted"/>
<dbReference type="PROSITE" id="PS50048">
    <property type="entry name" value="ZN2_CY6_FUNGAL_2"/>
    <property type="match status" value="1"/>
</dbReference>
<dbReference type="GeneID" id="92099179"/>
<dbReference type="Pfam" id="PF00172">
    <property type="entry name" value="Zn_clus"/>
    <property type="match status" value="1"/>
</dbReference>
<dbReference type="InterPro" id="IPR036864">
    <property type="entry name" value="Zn2-C6_fun-type_DNA-bd_sf"/>
</dbReference>
<reference evidence="4 5" key="1">
    <citation type="submission" date="2023-01" db="EMBL/GenBank/DDBJ databases">
        <title>Analysis of 21 Apiospora genomes using comparative genomics revels a genus with tremendous synthesis potential of carbohydrate active enzymes and secondary metabolites.</title>
        <authorList>
            <person name="Sorensen T."/>
        </authorList>
    </citation>
    <scope>NUCLEOTIDE SEQUENCE [LARGE SCALE GENOMIC DNA]</scope>
    <source>
        <strain evidence="4 5">CBS 135458</strain>
    </source>
</reference>
<evidence type="ECO:0000313" key="5">
    <source>
        <dbReference type="Proteomes" id="UP001480595"/>
    </source>
</evidence>
<evidence type="ECO:0000259" key="3">
    <source>
        <dbReference type="PROSITE" id="PS50048"/>
    </source>
</evidence>
<dbReference type="Gene3D" id="4.10.240.10">
    <property type="entry name" value="Zn(2)-C6 fungal-type DNA-binding domain"/>
    <property type="match status" value="1"/>
</dbReference>
<name>A0ABR1SW79_9PEZI</name>
<evidence type="ECO:0000313" key="4">
    <source>
        <dbReference type="EMBL" id="KAK8037940.1"/>
    </source>
</evidence>
<organism evidence="4 5">
    <name type="scientific">Apiospora phragmitis</name>
    <dbReference type="NCBI Taxonomy" id="2905665"/>
    <lineage>
        <taxon>Eukaryota</taxon>
        <taxon>Fungi</taxon>
        <taxon>Dikarya</taxon>
        <taxon>Ascomycota</taxon>
        <taxon>Pezizomycotina</taxon>
        <taxon>Sordariomycetes</taxon>
        <taxon>Xylariomycetidae</taxon>
        <taxon>Amphisphaeriales</taxon>
        <taxon>Apiosporaceae</taxon>
        <taxon>Apiospora</taxon>
    </lineage>
</organism>
<dbReference type="RefSeq" id="XP_066707792.1">
    <property type="nucleotide sequence ID" value="XM_066866116.1"/>
</dbReference>
<feature type="domain" description="Zn(2)-C6 fungal-type" evidence="3">
    <location>
        <begin position="11"/>
        <end position="41"/>
    </location>
</feature>
<accession>A0ABR1SW79</accession>
<dbReference type="SUPFAM" id="SSF57701">
    <property type="entry name" value="Zn2/Cys6 DNA-binding domain"/>
    <property type="match status" value="1"/>
</dbReference>
<keyword evidence="1" id="KW-0539">Nucleus</keyword>
<gene>
    <name evidence="4" type="ORF">PG994_014707</name>
</gene>
<feature type="region of interest" description="Disordered" evidence="2">
    <location>
        <begin position="75"/>
        <end position="132"/>
    </location>
</feature>
<dbReference type="InterPro" id="IPR001138">
    <property type="entry name" value="Zn2Cys6_DnaBD"/>
</dbReference>
<keyword evidence="5" id="KW-1185">Reference proteome</keyword>
<feature type="compositionally biased region" description="Acidic residues" evidence="2">
    <location>
        <begin position="123"/>
        <end position="132"/>
    </location>
</feature>
<evidence type="ECO:0000256" key="1">
    <source>
        <dbReference type="ARBA" id="ARBA00023242"/>
    </source>
</evidence>
<dbReference type="PROSITE" id="PS00463">
    <property type="entry name" value="ZN2_CY6_FUNGAL_1"/>
    <property type="match status" value="1"/>
</dbReference>